<organism evidence="1 2">
    <name type="scientific">Anoxybacillus andreesenii</name>
    <dbReference type="NCBI Taxonomy" id="1325932"/>
    <lineage>
        <taxon>Bacteria</taxon>
        <taxon>Bacillati</taxon>
        <taxon>Bacillota</taxon>
        <taxon>Bacilli</taxon>
        <taxon>Bacillales</taxon>
        <taxon>Anoxybacillaceae</taxon>
        <taxon>Anoxybacillus</taxon>
    </lineage>
</organism>
<evidence type="ECO:0008006" key="3">
    <source>
        <dbReference type="Google" id="ProtNLM"/>
    </source>
</evidence>
<gene>
    <name evidence="1" type="ORF">J2S07_001236</name>
</gene>
<protein>
    <recommendedName>
        <fullName evidence="3">Phosphoadenosine phosphosulphate reductase domain-containing protein</fullName>
    </recommendedName>
</protein>
<sequence>MTKHIVFYSGGIGSWATAKRVIKAYGKENVILMFTDTLVEDEDLYRFIDETVAEMGVEFVKIADGRTPFDVYFDDKYLGNSRYAPCSKRLKQEAARNWIDENYSPDECILYLGIDWTEEHRTLAPRKNWAPYRVEFPLCEEPLLSKEEMLAELNLIGIETPRLYKLGFSHNNCGGFCCRAGHGHFANLLSQMPDRFAQYEALEQEFRDRTGKDVSMMKKERKVGGVRRSFPYTLRQLREDIEAKQEIDMTDIGGCGCFVDDGNPRGDE</sequence>
<reference evidence="1 2" key="1">
    <citation type="submission" date="2023-07" db="EMBL/GenBank/DDBJ databases">
        <title>Genomic Encyclopedia of Type Strains, Phase IV (KMG-IV): sequencing the most valuable type-strain genomes for metagenomic binning, comparative biology and taxonomic classification.</title>
        <authorList>
            <person name="Goeker M."/>
        </authorList>
    </citation>
    <scope>NUCLEOTIDE SEQUENCE [LARGE SCALE GENOMIC DNA]</scope>
    <source>
        <strain evidence="1 2">DSM 23948</strain>
    </source>
</reference>
<dbReference type="Gene3D" id="3.40.50.620">
    <property type="entry name" value="HUPs"/>
    <property type="match status" value="1"/>
</dbReference>
<dbReference type="SUPFAM" id="SSF52402">
    <property type="entry name" value="Adenine nucleotide alpha hydrolases-like"/>
    <property type="match status" value="1"/>
</dbReference>
<comment type="caution">
    <text evidence="1">The sequence shown here is derived from an EMBL/GenBank/DDBJ whole genome shotgun (WGS) entry which is preliminary data.</text>
</comment>
<dbReference type="RefSeq" id="WP_307149512.1">
    <property type="nucleotide sequence ID" value="NZ_JAUSTU010000004.1"/>
</dbReference>
<evidence type="ECO:0000313" key="2">
    <source>
        <dbReference type="Proteomes" id="UP001231362"/>
    </source>
</evidence>
<keyword evidence="2" id="KW-1185">Reference proteome</keyword>
<dbReference type="InterPro" id="IPR014729">
    <property type="entry name" value="Rossmann-like_a/b/a_fold"/>
</dbReference>
<dbReference type="Proteomes" id="UP001231362">
    <property type="component" value="Unassembled WGS sequence"/>
</dbReference>
<accession>A0ABT9V1V1</accession>
<proteinExistence type="predicted"/>
<dbReference type="EMBL" id="JAUSTU010000004">
    <property type="protein sequence ID" value="MDQ0154932.1"/>
    <property type="molecule type" value="Genomic_DNA"/>
</dbReference>
<evidence type="ECO:0000313" key="1">
    <source>
        <dbReference type="EMBL" id="MDQ0154932.1"/>
    </source>
</evidence>
<name>A0ABT9V1V1_9BACL</name>